<proteinExistence type="predicted"/>
<dbReference type="NCBIfam" id="NF011981">
    <property type="entry name" value="PRK15446.1-2"/>
    <property type="match status" value="1"/>
</dbReference>
<dbReference type="EC" id="3.6.1.63" evidence="2"/>
<reference evidence="2 3" key="1">
    <citation type="submission" date="2024-06" db="EMBL/GenBank/DDBJ databases">
        <authorList>
            <person name="Tuo L."/>
        </authorList>
    </citation>
    <scope>NUCLEOTIDE SEQUENCE [LARGE SCALE GENOMIC DNA]</scope>
    <source>
        <strain evidence="2 3">ZMM04-5</strain>
    </source>
</reference>
<dbReference type="InterPro" id="IPR011059">
    <property type="entry name" value="Metal-dep_hydrolase_composite"/>
</dbReference>
<organism evidence="2 3">
    <name type="scientific">Mesorhizobium marinum</name>
    <dbReference type="NCBI Taxonomy" id="3228790"/>
    <lineage>
        <taxon>Bacteria</taxon>
        <taxon>Pseudomonadati</taxon>
        <taxon>Pseudomonadota</taxon>
        <taxon>Alphaproteobacteria</taxon>
        <taxon>Hyphomicrobiales</taxon>
        <taxon>Phyllobacteriaceae</taxon>
        <taxon>Mesorhizobium</taxon>
    </lineage>
</organism>
<dbReference type="CDD" id="cd01306">
    <property type="entry name" value="PhnM"/>
    <property type="match status" value="1"/>
</dbReference>
<dbReference type="InterPro" id="IPR051781">
    <property type="entry name" value="Metallo-dep_Hydrolase"/>
</dbReference>
<dbReference type="Gene3D" id="2.30.40.10">
    <property type="entry name" value="Urease, subunit C, domain 1"/>
    <property type="match status" value="2"/>
</dbReference>
<dbReference type="PIRSF" id="PIRSF038971">
    <property type="entry name" value="PhnM"/>
    <property type="match status" value="1"/>
</dbReference>
<accession>A0ABV3QYX4</accession>
<evidence type="ECO:0000313" key="3">
    <source>
        <dbReference type="Proteomes" id="UP001556196"/>
    </source>
</evidence>
<protein>
    <submittedName>
        <fullName evidence="2">Alpha-D-ribose 1-methylphosphonate 5-triphosphate diphosphatase</fullName>
        <ecNumber evidence="2">3.6.1.63</ecNumber>
    </submittedName>
</protein>
<evidence type="ECO:0000313" key="2">
    <source>
        <dbReference type="EMBL" id="MEW9806259.1"/>
    </source>
</evidence>
<dbReference type="NCBIfam" id="NF011983">
    <property type="entry name" value="PRK15446.1-4"/>
    <property type="match status" value="1"/>
</dbReference>
<dbReference type="PANTHER" id="PTHR43135">
    <property type="entry name" value="ALPHA-D-RIBOSE 1-METHYLPHOSPHONATE 5-TRIPHOSPHATE DIPHOSPHATASE"/>
    <property type="match status" value="1"/>
</dbReference>
<dbReference type="EMBL" id="JBFOCI010000002">
    <property type="protein sequence ID" value="MEW9806259.1"/>
    <property type="molecule type" value="Genomic_DNA"/>
</dbReference>
<dbReference type="Pfam" id="PF01979">
    <property type="entry name" value="Amidohydro_1"/>
    <property type="match status" value="1"/>
</dbReference>
<sequence length="380" mass="41249">MTMTETILTNARIVLVDEVVPGTLVIRDGKIADIAGGVTRAGEDMEGDFVIPGLVELHTDHLEGHYAPRPKVRWNPIASVLAHDAQVATAGITTVFDALRVGMDFEADLTMEDMRRLADAIEDSVRENRVRADHFVHLRCEVSAPDCLEAFALFDGDDRVKMASLMDHAPGQRQFASLDAYAMYYMGKLKMSEEAFRAYCDKRIAQSQENSAPNRIAISQACRERGIVLASHDDATVEHVSEAIEQGIRVAEFPTTQEAAAASKNAGLGVLMGAPNVMRGGSHSGNVSARQLASEGLLDILSSDYIPFSLIQSAFFIGEAVDSISLPAAVAMVSKNPAEAVGLTDRGVIEPGRRADLVRVRVDDHVPVVRTVWREGRRVA</sequence>
<dbReference type="SUPFAM" id="SSF51556">
    <property type="entry name" value="Metallo-dependent hydrolases"/>
    <property type="match status" value="1"/>
</dbReference>
<keyword evidence="3" id="KW-1185">Reference proteome</keyword>
<dbReference type="NCBIfam" id="NF011984">
    <property type="entry name" value="PRK15446.1-5"/>
    <property type="match status" value="1"/>
</dbReference>
<dbReference type="Gene3D" id="3.20.20.140">
    <property type="entry name" value="Metal-dependent hydrolases"/>
    <property type="match status" value="1"/>
</dbReference>
<feature type="domain" description="Amidohydrolase-related" evidence="1">
    <location>
        <begin position="49"/>
        <end position="378"/>
    </location>
</feature>
<dbReference type="NCBIfam" id="NF011990">
    <property type="entry name" value="PRK15446.2-6"/>
    <property type="match status" value="1"/>
</dbReference>
<evidence type="ECO:0000259" key="1">
    <source>
        <dbReference type="Pfam" id="PF01979"/>
    </source>
</evidence>
<dbReference type="InterPro" id="IPR012696">
    <property type="entry name" value="PhnM"/>
</dbReference>
<dbReference type="NCBIfam" id="TIGR02318">
    <property type="entry name" value="phosphono_phnM"/>
    <property type="match status" value="1"/>
</dbReference>
<dbReference type="SUPFAM" id="SSF51338">
    <property type="entry name" value="Composite domain of metallo-dependent hydrolases"/>
    <property type="match status" value="1"/>
</dbReference>
<dbReference type="PANTHER" id="PTHR43135:SF3">
    <property type="entry name" value="ALPHA-D-RIBOSE 1-METHYLPHOSPHONATE 5-TRIPHOSPHATE DIPHOSPHATASE"/>
    <property type="match status" value="1"/>
</dbReference>
<gene>
    <name evidence="2" type="ORF">ABUE31_09715</name>
</gene>
<dbReference type="InterPro" id="IPR006680">
    <property type="entry name" value="Amidohydro-rel"/>
</dbReference>
<dbReference type="NCBIfam" id="NF011987">
    <property type="entry name" value="PRK15446.2-3"/>
    <property type="match status" value="1"/>
</dbReference>
<keyword evidence="2" id="KW-0378">Hydrolase</keyword>
<dbReference type="Proteomes" id="UP001556196">
    <property type="component" value="Unassembled WGS sequence"/>
</dbReference>
<name>A0ABV3QYX4_9HYPH</name>
<comment type="caution">
    <text evidence="2">The sequence shown here is derived from an EMBL/GenBank/DDBJ whole genome shotgun (WGS) entry which is preliminary data.</text>
</comment>
<dbReference type="InterPro" id="IPR032466">
    <property type="entry name" value="Metal_Hydrolase"/>
</dbReference>
<dbReference type="GO" id="GO:0016787">
    <property type="term" value="F:hydrolase activity"/>
    <property type="evidence" value="ECO:0007669"/>
    <property type="project" value="UniProtKB-KW"/>
</dbReference>